<sequence>MSSEKSEVYAYLLVDNGLLQESSAKYTEPSADSRPTWLEPIYEAKALEVSPLLIDIEAAYEGGSLDRMMELVNALKPAMHLSIIESALPLSELAQHLRRFIFIVAENGKQYTLRYADCAVLVPLSSVLSPSQWTTLTEPLLRWSAHDRANALIQMPPPIMEQTGAPTPLHFTDDQFTTLNEALEPDHFLAQVKQLRAGITFPGDACEQHAWASQAREAWRAAGNTNNLFLLSLTEAALLTRGEILRRRNLPSLLAIKELSSFRAKIRELAQEIEERRIRLLEMKTSSPETAQY</sequence>
<protein>
    <submittedName>
        <fullName evidence="2">DUF4123 domain-containing protein</fullName>
    </submittedName>
</protein>
<evidence type="ECO:0000313" key="2">
    <source>
        <dbReference type="EMBL" id="TFW33607.1"/>
    </source>
</evidence>
<reference evidence="2 3" key="1">
    <citation type="submission" date="2019-03" db="EMBL/GenBank/DDBJ databases">
        <title>Draft genome of Massilia hortus sp. nov., a novel bacterial species of the Oxalobacteraceae family.</title>
        <authorList>
            <person name="Peta V."/>
            <person name="Raths R."/>
            <person name="Bucking H."/>
        </authorList>
    </citation>
    <scope>NUCLEOTIDE SEQUENCE [LARGE SCALE GENOMIC DNA]</scope>
    <source>
        <strain evidence="2 3">ONC3</strain>
    </source>
</reference>
<dbReference type="InterPro" id="IPR025391">
    <property type="entry name" value="DUF4123"/>
</dbReference>
<dbReference type="AlphaFoldDB" id="A0A4Y9T2H3"/>
<accession>A0A4Y9T2H3</accession>
<dbReference type="Pfam" id="PF13503">
    <property type="entry name" value="DUF4123"/>
    <property type="match status" value="1"/>
</dbReference>
<feature type="domain" description="DUF4123" evidence="1">
    <location>
        <begin position="11"/>
        <end position="134"/>
    </location>
</feature>
<name>A0A4Y9T2H3_9BURK</name>
<dbReference type="Proteomes" id="UP000297258">
    <property type="component" value="Unassembled WGS sequence"/>
</dbReference>
<gene>
    <name evidence="2" type="ORF">E4O92_06330</name>
</gene>
<keyword evidence="3" id="KW-1185">Reference proteome</keyword>
<proteinExistence type="predicted"/>
<dbReference type="OrthoDB" id="8750848at2"/>
<evidence type="ECO:0000259" key="1">
    <source>
        <dbReference type="Pfam" id="PF13503"/>
    </source>
</evidence>
<evidence type="ECO:0000313" key="3">
    <source>
        <dbReference type="Proteomes" id="UP000297258"/>
    </source>
</evidence>
<organism evidence="2 3">
    <name type="scientific">Massilia horti</name>
    <dbReference type="NCBI Taxonomy" id="2562153"/>
    <lineage>
        <taxon>Bacteria</taxon>
        <taxon>Pseudomonadati</taxon>
        <taxon>Pseudomonadota</taxon>
        <taxon>Betaproteobacteria</taxon>
        <taxon>Burkholderiales</taxon>
        <taxon>Oxalobacteraceae</taxon>
        <taxon>Telluria group</taxon>
        <taxon>Massilia</taxon>
    </lineage>
</organism>
<dbReference type="RefSeq" id="WP_135188906.1">
    <property type="nucleotide sequence ID" value="NZ_SPUM01000038.1"/>
</dbReference>
<comment type="caution">
    <text evidence="2">The sequence shown here is derived from an EMBL/GenBank/DDBJ whole genome shotgun (WGS) entry which is preliminary data.</text>
</comment>
<dbReference type="EMBL" id="SPUM01000038">
    <property type="protein sequence ID" value="TFW33607.1"/>
    <property type="molecule type" value="Genomic_DNA"/>
</dbReference>